<dbReference type="InterPro" id="IPR000798">
    <property type="entry name" value="Ez/rad/moesin-like"/>
</dbReference>
<dbReference type="SMART" id="SM01195">
    <property type="entry name" value="FA"/>
    <property type="match status" value="1"/>
</dbReference>
<accession>A0ABM4RHK1</accession>
<dbReference type="PROSITE" id="PS00661">
    <property type="entry name" value="FERM_2"/>
    <property type="match status" value="1"/>
</dbReference>
<dbReference type="InterPro" id="IPR019748">
    <property type="entry name" value="FERM_central"/>
</dbReference>
<dbReference type="Proteomes" id="UP001652663">
    <property type="component" value="Chromosome 24"/>
</dbReference>
<feature type="region of interest" description="Disordered" evidence="6">
    <location>
        <begin position="664"/>
        <end position="691"/>
    </location>
</feature>
<evidence type="ECO:0000313" key="9">
    <source>
        <dbReference type="RefSeq" id="XP_070635019.1"/>
    </source>
</evidence>
<dbReference type="SUPFAM" id="SSF54236">
    <property type="entry name" value="Ubiquitin-like"/>
    <property type="match status" value="1"/>
</dbReference>
<feature type="region of interest" description="Disordered" evidence="6">
    <location>
        <begin position="604"/>
        <end position="628"/>
    </location>
</feature>
<evidence type="ECO:0000256" key="5">
    <source>
        <dbReference type="ARBA" id="ARBA00023212"/>
    </source>
</evidence>
<keyword evidence="8" id="KW-1185">Reference proteome</keyword>
<proteinExistence type="predicted"/>
<dbReference type="InterPro" id="IPR018980">
    <property type="entry name" value="FERM_PH-like_C"/>
</dbReference>
<dbReference type="PRINTS" id="PR00935">
    <property type="entry name" value="BAND41"/>
</dbReference>
<dbReference type="PANTHER" id="PTHR23280">
    <property type="entry name" value="4.1 G PROTEIN"/>
    <property type="match status" value="1"/>
</dbReference>
<organism evidence="8 9">
    <name type="scientific">Bos indicus</name>
    <name type="common">Zebu</name>
    <dbReference type="NCBI Taxonomy" id="9915"/>
    <lineage>
        <taxon>Eukaryota</taxon>
        <taxon>Metazoa</taxon>
        <taxon>Chordata</taxon>
        <taxon>Craniata</taxon>
        <taxon>Vertebrata</taxon>
        <taxon>Euteleostomi</taxon>
        <taxon>Mammalia</taxon>
        <taxon>Eutheria</taxon>
        <taxon>Laurasiatheria</taxon>
        <taxon>Artiodactyla</taxon>
        <taxon>Ruminantia</taxon>
        <taxon>Pecora</taxon>
        <taxon>Bovidae</taxon>
        <taxon>Bovinae</taxon>
        <taxon>Bos</taxon>
    </lineage>
</organism>
<comment type="subcellular location">
    <subcellularLocation>
        <location evidence="1">Cytoplasm</location>
        <location evidence="1">Cytoskeleton</location>
    </subcellularLocation>
</comment>
<dbReference type="InterPro" id="IPR018979">
    <property type="entry name" value="FERM_N"/>
</dbReference>
<feature type="region of interest" description="Disordered" evidence="6">
    <location>
        <begin position="1"/>
        <end position="71"/>
    </location>
</feature>
<evidence type="ECO:0000256" key="2">
    <source>
        <dbReference type="ARBA" id="ARBA00022490"/>
    </source>
</evidence>
<dbReference type="CDD" id="cd14473">
    <property type="entry name" value="FERM_B-lobe"/>
    <property type="match status" value="1"/>
</dbReference>
<dbReference type="Pfam" id="PF04382">
    <property type="entry name" value="SAB"/>
    <property type="match status" value="1"/>
</dbReference>
<dbReference type="SUPFAM" id="SSF47031">
    <property type="entry name" value="Second domain of FERM"/>
    <property type="match status" value="1"/>
</dbReference>
<dbReference type="InterPro" id="IPR008379">
    <property type="entry name" value="Band_4.1_C"/>
</dbReference>
<feature type="region of interest" description="Disordered" evidence="6">
    <location>
        <begin position="485"/>
        <end position="546"/>
    </location>
</feature>
<dbReference type="InterPro" id="IPR007477">
    <property type="entry name" value="SAB_dom"/>
</dbReference>
<keyword evidence="5" id="KW-0206">Cytoskeleton</keyword>
<dbReference type="PRINTS" id="PR00661">
    <property type="entry name" value="ERMFAMILY"/>
</dbReference>
<dbReference type="Pfam" id="PF09379">
    <property type="entry name" value="FERM_N"/>
    <property type="match status" value="1"/>
</dbReference>
<dbReference type="InterPro" id="IPR019747">
    <property type="entry name" value="FERM_CS"/>
</dbReference>
<keyword evidence="3" id="KW-0597">Phosphoprotein</keyword>
<feature type="compositionally biased region" description="Low complexity" evidence="6">
    <location>
        <begin position="20"/>
        <end position="34"/>
    </location>
</feature>
<gene>
    <name evidence="9" type="primary">EPB41L3</name>
</gene>
<evidence type="ECO:0000256" key="1">
    <source>
        <dbReference type="ARBA" id="ARBA00004245"/>
    </source>
</evidence>
<feature type="compositionally biased region" description="Basic and acidic residues" evidence="6">
    <location>
        <begin position="60"/>
        <end position="70"/>
    </location>
</feature>
<feature type="compositionally biased region" description="Basic and acidic residues" evidence="6">
    <location>
        <begin position="672"/>
        <end position="691"/>
    </location>
</feature>
<feature type="domain" description="FERM" evidence="7">
    <location>
        <begin position="112"/>
        <end position="393"/>
    </location>
</feature>
<dbReference type="SMART" id="SM01196">
    <property type="entry name" value="FERM_C"/>
    <property type="match status" value="1"/>
</dbReference>
<feature type="compositionally biased region" description="Basic and acidic residues" evidence="6">
    <location>
        <begin position="517"/>
        <end position="530"/>
    </location>
</feature>
<evidence type="ECO:0000256" key="4">
    <source>
        <dbReference type="ARBA" id="ARBA00023203"/>
    </source>
</evidence>
<dbReference type="InterPro" id="IPR019749">
    <property type="entry name" value="Band_41_domain"/>
</dbReference>
<dbReference type="SMART" id="SM00295">
    <property type="entry name" value="B41"/>
    <property type="match status" value="1"/>
</dbReference>
<sequence>MTTESGSDSESKPEQEAEPQEAAGREGAQPGAQPGPEPAAEEQPQAPEQFEEAAAHSTPVRKEVTDKDQEFAAGPAKQLEYQQLEDDKLSQKSSSSKLSRSPLKIVKKPKSMQCKVILLDGSEYTCDVEKRSRGQVLFDKVCEHLNLLEKDYFGLTYRDAENQKNWLDPAKEIKKQIRSGAWHFSFNVKFYPPDPAQLSEDITRYYLCLQLRDDIVSGRLPCSFVTLALLGSYTVQSELGDYDPDECGSDYISEFRFAPNHTKELEDKVIELHKSHRGMTPAEAEMHFLENAKKLSMYGVDLHHAKDSEGVDIMLGVCASGLLIYRDRLRINRFAWPKVLKISYKRNNFYIKIRPGEFEQFESTIGFKLPNHRAAKRLWKVCVEHHTFFRLLLPEAPPKKFLTLGSKFRYSGRTQAQTRRASALIDRPAPYFERSSSKRYTMSRSLDGASVNENHEIYMKDSVSAAEVGTGQYITTKGMSQTNLITTVTPEKKAEEERDEEEDRRKKAEEATPVAAVRHEGKTDSERTDTAADGETTATEELDKTQDDLMKHQTNISELKRTFLETSTDTAITNEWEKRLSTSPVRLAARQEDAPMIEPLVPEEKTETKMESSDIETETAQQPQPPTVEKVVQETVLVEERHVMNVHASGDACYVAGDDADTATQAAPADASDAKEKEGSALTEGAKEEKGEVADKVVVEQDEMATASCEPEEEQTAAVHVSETLEQKPHFESSTVKTETISFGSVSPGEVKLEISTKEVPVVHTETKTITYESSQVDLGADLEPGVLMSAQTITSETTSTTTTTHITKTVKGGISETRIEKRIVITGDADIDHDQALAQAIKEAKEQHPDMSVTKVVVHKETEISPEDGED</sequence>
<dbReference type="CDD" id="cd13184">
    <property type="entry name" value="FERM_C_4_1_family"/>
    <property type="match status" value="1"/>
</dbReference>
<evidence type="ECO:0000313" key="8">
    <source>
        <dbReference type="Proteomes" id="UP001652663"/>
    </source>
</evidence>
<dbReference type="InterPro" id="IPR029071">
    <property type="entry name" value="Ubiquitin-like_domsf"/>
</dbReference>
<name>A0ABM4RHK1_BOSIN</name>
<evidence type="ECO:0000256" key="6">
    <source>
        <dbReference type="SAM" id="MobiDB-lite"/>
    </source>
</evidence>
<dbReference type="PROSITE" id="PS00660">
    <property type="entry name" value="FERM_1"/>
    <property type="match status" value="1"/>
</dbReference>
<dbReference type="GeneID" id="109577891"/>
<dbReference type="RefSeq" id="XP_070635019.1">
    <property type="nucleotide sequence ID" value="XM_070778918.1"/>
</dbReference>
<dbReference type="PROSITE" id="PS50057">
    <property type="entry name" value="FERM_3"/>
    <property type="match status" value="1"/>
</dbReference>
<dbReference type="InterPro" id="IPR030691">
    <property type="entry name" value="Band4.1-L3_FERM_F1"/>
</dbReference>
<dbReference type="InterPro" id="IPR011993">
    <property type="entry name" value="PH-like_dom_sf"/>
</dbReference>
<evidence type="ECO:0000256" key="3">
    <source>
        <dbReference type="ARBA" id="ARBA00022553"/>
    </source>
</evidence>
<dbReference type="InterPro" id="IPR014847">
    <property type="entry name" value="FA"/>
</dbReference>
<dbReference type="InterPro" id="IPR014352">
    <property type="entry name" value="FERM/acyl-CoA-bd_prot_sf"/>
</dbReference>
<dbReference type="CDD" id="cd17203">
    <property type="entry name" value="FERM_F1_EPB41L3"/>
    <property type="match status" value="1"/>
</dbReference>
<reference evidence="9" key="1">
    <citation type="submission" date="2025-08" db="UniProtKB">
        <authorList>
            <consortium name="RefSeq"/>
        </authorList>
    </citation>
    <scope>IDENTIFICATION</scope>
    <source>
        <tissue evidence="9">Blood</tissue>
    </source>
</reference>
<keyword evidence="2" id="KW-0963">Cytoplasm</keyword>
<protein>
    <submittedName>
        <fullName evidence="9">Band 4.1-like protein 3 isoform X24</fullName>
    </submittedName>
</protein>
<evidence type="ECO:0000259" key="7">
    <source>
        <dbReference type="PROSITE" id="PS50057"/>
    </source>
</evidence>
<dbReference type="InterPro" id="IPR035963">
    <property type="entry name" value="FERM_2"/>
</dbReference>
<dbReference type="PIRSF" id="PIRSF002304">
    <property type="entry name" value="Membrane_skeletal_4_1"/>
    <property type="match status" value="1"/>
</dbReference>
<keyword evidence="4" id="KW-0009">Actin-binding</keyword>
<dbReference type="Pfam" id="PF00373">
    <property type="entry name" value="FERM_M"/>
    <property type="match status" value="1"/>
</dbReference>
<dbReference type="Gene3D" id="2.30.29.30">
    <property type="entry name" value="Pleckstrin-homology domain (PH domain)/Phosphotyrosine-binding domain (PTB)"/>
    <property type="match status" value="1"/>
</dbReference>
<dbReference type="SUPFAM" id="SSF50729">
    <property type="entry name" value="PH domain-like"/>
    <property type="match status" value="1"/>
</dbReference>
<dbReference type="Gene3D" id="1.20.80.10">
    <property type="match status" value="1"/>
</dbReference>
<dbReference type="Pfam" id="PF08736">
    <property type="entry name" value="FA"/>
    <property type="match status" value="1"/>
</dbReference>
<dbReference type="InterPro" id="IPR000299">
    <property type="entry name" value="FERM_domain"/>
</dbReference>
<dbReference type="PANTHER" id="PTHR23280:SF20">
    <property type="entry name" value="BAND 4.1-LIKE PROTEIN 3"/>
    <property type="match status" value="1"/>
</dbReference>
<dbReference type="Pfam" id="PF05902">
    <property type="entry name" value="4_1_CTD"/>
    <property type="match status" value="1"/>
</dbReference>
<dbReference type="Pfam" id="PF09380">
    <property type="entry name" value="FERM_C"/>
    <property type="match status" value="1"/>
</dbReference>
<dbReference type="Gene3D" id="3.10.20.90">
    <property type="entry name" value="Phosphatidylinositol 3-kinase Catalytic Subunit, Chain A, domain 1"/>
    <property type="match status" value="1"/>
</dbReference>